<dbReference type="PANTHER" id="PTHR31891:SF1">
    <property type="entry name" value="FORMAMIDASE C869.04-RELATED"/>
    <property type="match status" value="1"/>
</dbReference>
<dbReference type="Gene3D" id="2.60.120.580">
    <property type="entry name" value="Acetamidase/Formamidase-like domains"/>
    <property type="match status" value="1"/>
</dbReference>
<dbReference type="Gene3D" id="3.10.28.20">
    <property type="entry name" value="Acetamidase/Formamidase-like domains"/>
    <property type="match status" value="1"/>
</dbReference>
<dbReference type="EMBL" id="BARS01004500">
    <property type="protein sequence ID" value="GAF79190.1"/>
    <property type="molecule type" value="Genomic_DNA"/>
</dbReference>
<evidence type="ECO:0008006" key="2">
    <source>
        <dbReference type="Google" id="ProtNLM"/>
    </source>
</evidence>
<name>X0TSS1_9ZZZZ</name>
<sequence>MGKTISKLNLKYEYSRFFEPVATVKPGEDIIVETEDAFNGNLKFPEDVIKLTDLKALPPNPVTGPIYIERSRPGDILVISIDDIKIGNVGGVCFTRNDRTIGSWFDSDFAKVFKIYNQKIKISEKLELTAEPFIGCISTAPAYSSPASTKVSQSGGNMDCCLIRSGNKVFLPVNVEGAYFYLGDVHALQADGEFCGTAVEVTSQVRLHFDLITSTSNYVLNWPRVETPDLLATVVGGFSLDDSFRIAMQEMLAWLEDEYNLLRKEIFLELTQVANLRPCNRFTGRCELPKDFLKI</sequence>
<evidence type="ECO:0000313" key="1">
    <source>
        <dbReference type="EMBL" id="GAF79190.1"/>
    </source>
</evidence>
<dbReference type="InterPro" id="IPR004304">
    <property type="entry name" value="FmdA_AmdA"/>
</dbReference>
<dbReference type="SUPFAM" id="SSF141130">
    <property type="entry name" value="Acetamidase/Formamidase-like"/>
    <property type="match status" value="1"/>
</dbReference>
<gene>
    <name evidence="1" type="ORF">S01H1_08795</name>
</gene>
<dbReference type="Pfam" id="PF03069">
    <property type="entry name" value="FmdA_AmdA"/>
    <property type="match status" value="2"/>
</dbReference>
<dbReference type="AlphaFoldDB" id="X0TSS1"/>
<dbReference type="PANTHER" id="PTHR31891">
    <property type="entry name" value="FORMAMIDASE C869.04-RELATED"/>
    <property type="match status" value="1"/>
</dbReference>
<organism evidence="1">
    <name type="scientific">marine sediment metagenome</name>
    <dbReference type="NCBI Taxonomy" id="412755"/>
    <lineage>
        <taxon>unclassified sequences</taxon>
        <taxon>metagenomes</taxon>
        <taxon>ecological metagenomes</taxon>
    </lineage>
</organism>
<reference evidence="1" key="1">
    <citation type="journal article" date="2014" name="Front. Microbiol.">
        <title>High frequency of phylogenetically diverse reductive dehalogenase-homologous genes in deep subseafloor sedimentary metagenomes.</title>
        <authorList>
            <person name="Kawai M."/>
            <person name="Futagami T."/>
            <person name="Toyoda A."/>
            <person name="Takaki Y."/>
            <person name="Nishi S."/>
            <person name="Hori S."/>
            <person name="Arai W."/>
            <person name="Tsubouchi T."/>
            <person name="Morono Y."/>
            <person name="Uchiyama I."/>
            <person name="Ito T."/>
            <person name="Fujiyama A."/>
            <person name="Inagaki F."/>
            <person name="Takami H."/>
        </authorList>
    </citation>
    <scope>NUCLEOTIDE SEQUENCE</scope>
    <source>
        <strain evidence="1">Expedition CK06-06</strain>
    </source>
</reference>
<proteinExistence type="predicted"/>
<dbReference type="Gene3D" id="2.40.10.120">
    <property type="match status" value="1"/>
</dbReference>
<dbReference type="GO" id="GO:0016811">
    <property type="term" value="F:hydrolase activity, acting on carbon-nitrogen (but not peptide) bonds, in linear amides"/>
    <property type="evidence" value="ECO:0007669"/>
    <property type="project" value="InterPro"/>
</dbReference>
<accession>X0TSS1</accession>
<comment type="caution">
    <text evidence="1">The sequence shown here is derived from an EMBL/GenBank/DDBJ whole genome shotgun (WGS) entry which is preliminary data.</text>
</comment>
<protein>
    <recommendedName>
        <fullName evidence="2">Acetamidase</fullName>
    </recommendedName>
</protein>